<evidence type="ECO:0000256" key="9">
    <source>
        <dbReference type="ARBA" id="ARBA00022679"/>
    </source>
</evidence>
<dbReference type="InterPro" id="IPR013655">
    <property type="entry name" value="PAS_fold_3"/>
</dbReference>
<dbReference type="Gene3D" id="3.30.565.10">
    <property type="entry name" value="Histidine kinase-like ATPase, C-terminal domain"/>
    <property type="match status" value="1"/>
</dbReference>
<evidence type="ECO:0000256" key="1">
    <source>
        <dbReference type="ARBA" id="ARBA00000085"/>
    </source>
</evidence>
<sequence length="620" mass="69302">MGSRNSLEWPPGSSEMVERIRAHDWSGSPLGSAEHWSPRLKLAVEMALANPLATSLVCGPERLLIYNDAAATFLGEHHPAALGQTLPHTFPAGWAAAEPFYQRAFAGEVIQVHGQALSMCCEGQANADVSDAILMPVRDEDGQVAYVHMICTENGGRARAETIARQSDEQLAAIFGSAAVGLSELAQDGRFLRANDELCRILGRTREEVLRLTVMDVTYPDDVPPSLIAVAEALRTNQPASLDKRYLRPDGNHVWANSRVQPLHHEGEPSTLLAVTADLSERRHTEERLRESEERFRALANLVPVILWRSDASGLTFSENQSFLDYTGQTADEVQDFGWLAPMHPHDRRGVQEAFVHGIETKQPIDAQFRLRSRDGQYRWFLARQVPIFGGEGQVTEWFGAAMDIHELHELQQRQAVMVDELQHRTRNLLTVVRAIAQQTMAQTGPTELFREHFNDRLAALSRVQGLLSRSDQEPITIRALVEMELDALGATDMRERIAVEGPRVVLRKGSVQTLALALHELATNARKYGALSREQAELWVSWDTYTAEAGEQRLTLTWLEEGICRSQQSNPIRRGYGRELIEKALPYTLKAHTDYELGENELRCSIDLPLTELAGTRAQ</sequence>
<dbReference type="InterPro" id="IPR000700">
    <property type="entry name" value="PAS-assoc_C"/>
</dbReference>
<evidence type="ECO:0000259" key="18">
    <source>
        <dbReference type="PROSITE" id="PS50113"/>
    </source>
</evidence>
<evidence type="ECO:0000256" key="7">
    <source>
        <dbReference type="ARBA" id="ARBA00022630"/>
    </source>
</evidence>
<evidence type="ECO:0000256" key="3">
    <source>
        <dbReference type="ARBA" id="ARBA00021740"/>
    </source>
</evidence>
<evidence type="ECO:0000313" key="19">
    <source>
        <dbReference type="EMBL" id="SOR27632.1"/>
    </source>
</evidence>
<dbReference type="InterPro" id="IPR000014">
    <property type="entry name" value="PAS"/>
</dbReference>
<dbReference type="InterPro" id="IPR011102">
    <property type="entry name" value="Sig_transdc_His_kinase_HWE"/>
</dbReference>
<dbReference type="PANTHER" id="PTHR41523:SF7">
    <property type="entry name" value="HISTIDINE KINASE"/>
    <property type="match status" value="1"/>
</dbReference>
<dbReference type="Pfam" id="PF07536">
    <property type="entry name" value="HWE_HK"/>
    <property type="match status" value="1"/>
</dbReference>
<feature type="domain" description="PAS" evidence="17">
    <location>
        <begin position="167"/>
        <end position="237"/>
    </location>
</feature>
<evidence type="ECO:0000256" key="4">
    <source>
        <dbReference type="ARBA" id="ARBA00022543"/>
    </source>
</evidence>
<dbReference type="SMART" id="SM00091">
    <property type="entry name" value="PAS"/>
    <property type="match status" value="2"/>
</dbReference>
<evidence type="ECO:0000256" key="8">
    <source>
        <dbReference type="ARBA" id="ARBA00022643"/>
    </source>
</evidence>
<comment type="catalytic activity">
    <reaction evidence="1">
        <text>ATP + protein L-histidine = ADP + protein N-phospho-L-histidine.</text>
        <dbReference type="EC" id="2.7.13.3"/>
    </reaction>
</comment>
<keyword evidence="11" id="KW-0547">Nucleotide-binding</keyword>
<evidence type="ECO:0000259" key="17">
    <source>
        <dbReference type="PROSITE" id="PS50112"/>
    </source>
</evidence>
<gene>
    <name evidence="20" type="ORF">KEC54_25015</name>
    <name evidence="19" type="ORF">TK0001_1030</name>
</gene>
<keyword evidence="6" id="KW-0716">Sensory transduction</keyword>
<dbReference type="FunFam" id="3.30.450.20:FF:000099">
    <property type="entry name" value="Sensory box sensor histidine kinase"/>
    <property type="match status" value="1"/>
</dbReference>
<evidence type="ECO:0000256" key="12">
    <source>
        <dbReference type="ARBA" id="ARBA00022777"/>
    </source>
</evidence>
<reference evidence="20" key="3">
    <citation type="journal article" date="2022" name="Biotechnol. Bioprocess Eng.">
        <title>Pan-genome Analysis Reveals Comparative Genomic Features of Central Metabolic Pathways in Methylorubrum extorquens.</title>
        <authorList>
            <person name="Lee G.M."/>
            <person name="Scott-Nevros Z.K."/>
            <person name="Lee S.-M."/>
            <person name="Kim D."/>
        </authorList>
    </citation>
    <scope>NUCLEOTIDE SEQUENCE</scope>
    <source>
        <strain evidence="20">ATCC 55366</strain>
    </source>
</reference>
<dbReference type="AlphaFoldDB" id="A0A2N9AK61"/>
<dbReference type="NCBIfam" id="TIGR00229">
    <property type="entry name" value="sensory_box"/>
    <property type="match status" value="2"/>
</dbReference>
<dbReference type="EMBL" id="CP073633">
    <property type="protein sequence ID" value="WHQ69558.1"/>
    <property type="molecule type" value="Genomic_DNA"/>
</dbReference>
<dbReference type="CDD" id="cd00130">
    <property type="entry name" value="PAS"/>
    <property type="match status" value="2"/>
</dbReference>
<keyword evidence="8" id="KW-0288">FMN</keyword>
<dbReference type="EMBL" id="LT962688">
    <property type="protein sequence ID" value="SOR27632.1"/>
    <property type="molecule type" value="Genomic_DNA"/>
</dbReference>
<protein>
    <recommendedName>
        <fullName evidence="3">Blue-light-activated histidine kinase</fullName>
        <ecNumber evidence="2">2.7.13.3</ecNumber>
    </recommendedName>
</protein>
<dbReference type="InterPro" id="IPR001610">
    <property type="entry name" value="PAC"/>
</dbReference>
<dbReference type="SMART" id="SM00911">
    <property type="entry name" value="HWE_HK"/>
    <property type="match status" value="1"/>
</dbReference>
<evidence type="ECO:0000256" key="14">
    <source>
        <dbReference type="ARBA" id="ARBA00022991"/>
    </source>
</evidence>
<evidence type="ECO:0000313" key="20">
    <source>
        <dbReference type="EMBL" id="WHQ69558.1"/>
    </source>
</evidence>
<keyword evidence="15" id="KW-0843">Virulence</keyword>
<dbReference type="SUPFAM" id="SSF55785">
    <property type="entry name" value="PYP-like sensor domain (PAS domain)"/>
    <property type="match status" value="2"/>
</dbReference>
<dbReference type="InterPro" id="IPR036890">
    <property type="entry name" value="HATPase_C_sf"/>
</dbReference>
<feature type="domain" description="PAS" evidence="17">
    <location>
        <begin position="292"/>
        <end position="362"/>
    </location>
</feature>
<evidence type="ECO:0000256" key="10">
    <source>
        <dbReference type="ARBA" id="ARBA00022737"/>
    </source>
</evidence>
<keyword evidence="14" id="KW-0157">Chromophore</keyword>
<evidence type="ECO:0000256" key="11">
    <source>
        <dbReference type="ARBA" id="ARBA00022741"/>
    </source>
</evidence>
<dbReference type="PROSITE" id="PS50112">
    <property type="entry name" value="PAS"/>
    <property type="match status" value="2"/>
</dbReference>
<keyword evidence="7" id="KW-0285">Flavoprotein</keyword>
<evidence type="ECO:0000256" key="15">
    <source>
        <dbReference type="ARBA" id="ARBA00023026"/>
    </source>
</evidence>
<evidence type="ECO:0000256" key="16">
    <source>
        <dbReference type="ARBA" id="ARBA00023170"/>
    </source>
</evidence>
<dbReference type="EC" id="2.7.13.3" evidence="2"/>
<dbReference type="PANTHER" id="PTHR41523">
    <property type="entry name" value="TWO-COMPONENT SYSTEM SENSOR PROTEIN"/>
    <property type="match status" value="1"/>
</dbReference>
<dbReference type="GO" id="GO:0009881">
    <property type="term" value="F:photoreceptor activity"/>
    <property type="evidence" value="ECO:0007669"/>
    <property type="project" value="UniProtKB-KW"/>
</dbReference>
<dbReference type="InterPro" id="IPR035965">
    <property type="entry name" value="PAS-like_dom_sf"/>
</dbReference>
<feature type="domain" description="PAC" evidence="18">
    <location>
        <begin position="365"/>
        <end position="417"/>
    </location>
</feature>
<keyword evidence="16" id="KW-0675">Receptor</keyword>
<evidence type="ECO:0000256" key="2">
    <source>
        <dbReference type="ARBA" id="ARBA00012438"/>
    </source>
</evidence>
<organism evidence="19 21">
    <name type="scientific">Methylorubrum extorquens</name>
    <name type="common">Methylobacterium dichloromethanicum</name>
    <name type="synonym">Methylobacterium extorquens</name>
    <dbReference type="NCBI Taxonomy" id="408"/>
    <lineage>
        <taxon>Bacteria</taxon>
        <taxon>Pseudomonadati</taxon>
        <taxon>Pseudomonadota</taxon>
        <taxon>Alphaproteobacteria</taxon>
        <taxon>Hyphomicrobiales</taxon>
        <taxon>Methylobacteriaceae</taxon>
        <taxon>Methylorubrum</taxon>
    </lineage>
</organism>
<keyword evidence="4" id="KW-0600">Photoreceptor protein</keyword>
<dbReference type="Pfam" id="PF08447">
    <property type="entry name" value="PAS_3"/>
    <property type="match status" value="2"/>
</dbReference>
<reference evidence="19" key="1">
    <citation type="submission" date="2017-10" db="EMBL/GenBank/DDBJ databases">
        <authorList>
            <person name="Banno H."/>
            <person name="Chua N.-H."/>
        </authorList>
    </citation>
    <scope>NUCLEOTIDE SEQUENCE [LARGE SCALE GENOMIC DNA]</scope>
    <source>
        <strain evidence="19">TK 0001</strain>
    </source>
</reference>
<dbReference type="GO" id="GO:0005524">
    <property type="term" value="F:ATP binding"/>
    <property type="evidence" value="ECO:0007669"/>
    <property type="project" value="UniProtKB-KW"/>
</dbReference>
<evidence type="ECO:0000256" key="6">
    <source>
        <dbReference type="ARBA" id="ARBA00022606"/>
    </source>
</evidence>
<dbReference type="RefSeq" id="WP_056116396.1">
    <property type="nucleotide sequence ID" value="NZ_CP073633.1"/>
</dbReference>
<keyword evidence="9" id="KW-0808">Transferase</keyword>
<accession>A0A2N9AK61</accession>
<name>A0A2N9AK61_METEX</name>
<proteinExistence type="predicted"/>
<keyword evidence="5" id="KW-0597">Phosphoprotein</keyword>
<dbReference type="Proteomes" id="UP001223720">
    <property type="component" value="Chromosome"/>
</dbReference>
<feature type="domain" description="PAC" evidence="18">
    <location>
        <begin position="240"/>
        <end position="291"/>
    </location>
</feature>
<dbReference type="SMART" id="SM00086">
    <property type="entry name" value="PAC"/>
    <property type="match status" value="2"/>
</dbReference>
<evidence type="ECO:0000256" key="13">
    <source>
        <dbReference type="ARBA" id="ARBA00022840"/>
    </source>
</evidence>
<evidence type="ECO:0000256" key="5">
    <source>
        <dbReference type="ARBA" id="ARBA00022553"/>
    </source>
</evidence>
<keyword evidence="10" id="KW-0677">Repeat</keyword>
<evidence type="ECO:0000313" key="21">
    <source>
        <dbReference type="Proteomes" id="UP000233769"/>
    </source>
</evidence>
<dbReference type="Proteomes" id="UP000233769">
    <property type="component" value="Chromosome tk0001"/>
</dbReference>
<reference evidence="21" key="2">
    <citation type="submission" date="2017-10" db="EMBL/GenBank/DDBJ databases">
        <authorList>
            <person name="Regsiter A."/>
            <person name="William W."/>
        </authorList>
    </citation>
    <scope>NUCLEOTIDE SEQUENCE [LARGE SCALE GENOMIC DNA]</scope>
</reference>
<dbReference type="Gene3D" id="3.30.450.20">
    <property type="entry name" value="PAS domain"/>
    <property type="match status" value="3"/>
</dbReference>
<dbReference type="PROSITE" id="PS50113">
    <property type="entry name" value="PAC"/>
    <property type="match status" value="2"/>
</dbReference>
<keyword evidence="12 19" id="KW-0418">Kinase</keyword>
<keyword evidence="13" id="KW-0067">ATP-binding</keyword>
<dbReference type="GO" id="GO:0004673">
    <property type="term" value="F:protein histidine kinase activity"/>
    <property type="evidence" value="ECO:0007669"/>
    <property type="project" value="UniProtKB-EC"/>
</dbReference>